<dbReference type="InterPro" id="IPR009597">
    <property type="entry name" value="DUF1206"/>
</dbReference>
<feature type="transmembrane region" description="Helical" evidence="1">
    <location>
        <begin position="30"/>
        <end position="54"/>
    </location>
</feature>
<reference evidence="3 4" key="1">
    <citation type="submission" date="2020-07" db="EMBL/GenBank/DDBJ databases">
        <title>Sequencing the genomes of 1000 actinobacteria strains.</title>
        <authorList>
            <person name="Klenk H.-P."/>
        </authorList>
    </citation>
    <scope>NUCLEOTIDE SEQUENCE [LARGE SCALE GENOMIC DNA]</scope>
    <source>
        <strain evidence="3 4">DSM 19663</strain>
    </source>
</reference>
<evidence type="ECO:0000313" key="4">
    <source>
        <dbReference type="Proteomes" id="UP000585905"/>
    </source>
</evidence>
<evidence type="ECO:0000313" key="3">
    <source>
        <dbReference type="EMBL" id="MBA8847176.1"/>
    </source>
</evidence>
<feature type="transmembrane region" description="Helical" evidence="1">
    <location>
        <begin position="74"/>
        <end position="96"/>
    </location>
</feature>
<feature type="transmembrane region" description="Helical" evidence="1">
    <location>
        <begin position="243"/>
        <end position="263"/>
    </location>
</feature>
<organism evidence="3 4">
    <name type="scientific">Microcella alkalica</name>
    <dbReference type="NCBI Taxonomy" id="355930"/>
    <lineage>
        <taxon>Bacteria</taxon>
        <taxon>Bacillati</taxon>
        <taxon>Actinomycetota</taxon>
        <taxon>Actinomycetes</taxon>
        <taxon>Micrococcales</taxon>
        <taxon>Microbacteriaceae</taxon>
        <taxon>Microcella</taxon>
    </lineage>
</organism>
<proteinExistence type="predicted"/>
<evidence type="ECO:0000259" key="2">
    <source>
        <dbReference type="Pfam" id="PF06724"/>
    </source>
</evidence>
<dbReference type="Pfam" id="PF06724">
    <property type="entry name" value="DUF1206"/>
    <property type="match status" value="3"/>
</dbReference>
<feature type="transmembrane region" description="Helical" evidence="1">
    <location>
        <begin position="201"/>
        <end position="223"/>
    </location>
</feature>
<gene>
    <name evidence="3" type="ORF">FHX53_000740</name>
</gene>
<dbReference type="AlphaFoldDB" id="A0A839E7A0"/>
<feature type="transmembrane region" description="Helical" evidence="1">
    <location>
        <begin position="151"/>
        <end position="172"/>
    </location>
</feature>
<dbReference type="Proteomes" id="UP000585905">
    <property type="component" value="Unassembled WGS sequence"/>
</dbReference>
<feature type="domain" description="DUF1206" evidence="2">
    <location>
        <begin position="29"/>
        <end position="92"/>
    </location>
</feature>
<feature type="domain" description="DUF1206" evidence="2">
    <location>
        <begin position="110"/>
        <end position="177"/>
    </location>
</feature>
<evidence type="ECO:0000256" key="1">
    <source>
        <dbReference type="SAM" id="Phobius"/>
    </source>
</evidence>
<protein>
    <recommendedName>
        <fullName evidence="2">DUF1206 domain-containing protein</fullName>
    </recommendedName>
</protein>
<keyword evidence="1" id="KW-0472">Membrane</keyword>
<name>A0A839E7A0_9MICO</name>
<keyword evidence="1" id="KW-0812">Transmembrane</keyword>
<accession>A0A839E7A0</accession>
<comment type="caution">
    <text evidence="3">The sequence shown here is derived from an EMBL/GenBank/DDBJ whole genome shotgun (WGS) entry which is preliminary data.</text>
</comment>
<feature type="transmembrane region" description="Helical" evidence="1">
    <location>
        <begin position="108"/>
        <end position="131"/>
    </location>
</feature>
<feature type="domain" description="DUF1206" evidence="2">
    <location>
        <begin position="202"/>
        <end position="267"/>
    </location>
</feature>
<keyword evidence="4" id="KW-1185">Reference proteome</keyword>
<keyword evidence="1" id="KW-1133">Transmembrane helix</keyword>
<dbReference type="RefSeq" id="WP_182489981.1">
    <property type="nucleotide sequence ID" value="NZ_BAAAOV010000005.1"/>
</dbReference>
<sequence length="270" mass="27776">MTSRTEGDAARPHGVAVSTRTYRVVSRTGFAVNGVLHVLLGVIVLSIPIAVLVTPGAESVGALRVVAANPGGAVLFWVIAIGYVLLGAWMLANPFLGRHRDHPTRDRAVMIGRGVAYLLLGLSSGSIAAAGRSNPQEDPGSLSSSVMQLPVGPVVLAIFALLILTVAAYFALKGWRRGFLDDIRVPAESSGRRPTLIAGRVAYVGKAIALGILGAFTLVAAFLPAGPAGLDGQLAGLALSPAGPLLLAIVGLGLISHGFYTAARARLARL</sequence>
<dbReference type="EMBL" id="JACGWX010000001">
    <property type="protein sequence ID" value="MBA8847176.1"/>
    <property type="molecule type" value="Genomic_DNA"/>
</dbReference>